<dbReference type="EMBL" id="STFF01000005">
    <property type="protein sequence ID" value="THU36937.1"/>
    <property type="molecule type" value="Genomic_DNA"/>
</dbReference>
<name>A0A4S8HNM9_9BACT</name>
<protein>
    <submittedName>
        <fullName evidence="1">Uncharacterized protein</fullName>
    </submittedName>
</protein>
<dbReference type="OrthoDB" id="1048413at2"/>
<evidence type="ECO:0000313" key="1">
    <source>
        <dbReference type="EMBL" id="THU36937.1"/>
    </source>
</evidence>
<evidence type="ECO:0000313" key="2">
    <source>
        <dbReference type="Proteomes" id="UP000306918"/>
    </source>
</evidence>
<sequence>MQNQNCYIVFEIENDKNFIDLNYTFELVKEAKNNGRPQSDDFWVNNFPDYSLKQFYYLDGDMKPNIPTTPNGEFTLHFYSLTSLLQTDYDIEYISCYKLSEERGRLEYNPYGNPYGGKLIVRIRPRSISLSG</sequence>
<organism evidence="1 2">
    <name type="scientific">Niastella caeni</name>
    <dbReference type="NCBI Taxonomy" id="2569763"/>
    <lineage>
        <taxon>Bacteria</taxon>
        <taxon>Pseudomonadati</taxon>
        <taxon>Bacteroidota</taxon>
        <taxon>Chitinophagia</taxon>
        <taxon>Chitinophagales</taxon>
        <taxon>Chitinophagaceae</taxon>
        <taxon>Niastella</taxon>
    </lineage>
</organism>
<proteinExistence type="predicted"/>
<reference evidence="1 2" key="1">
    <citation type="submission" date="2019-04" db="EMBL/GenBank/DDBJ databases">
        <title>Niastella caeni sp. nov., isolated from activated sludge.</title>
        <authorList>
            <person name="Sheng M."/>
        </authorList>
    </citation>
    <scope>NUCLEOTIDE SEQUENCE [LARGE SCALE GENOMIC DNA]</scope>
    <source>
        <strain evidence="1 2">HX-2-15</strain>
    </source>
</reference>
<dbReference type="Proteomes" id="UP000306918">
    <property type="component" value="Unassembled WGS sequence"/>
</dbReference>
<accession>A0A4S8HNM9</accession>
<dbReference type="AlphaFoldDB" id="A0A4S8HNM9"/>
<keyword evidence="2" id="KW-1185">Reference proteome</keyword>
<gene>
    <name evidence="1" type="ORF">FAM09_18410</name>
</gene>
<dbReference type="RefSeq" id="WP_136578613.1">
    <property type="nucleotide sequence ID" value="NZ_STFF01000005.1"/>
</dbReference>
<comment type="caution">
    <text evidence="1">The sequence shown here is derived from an EMBL/GenBank/DDBJ whole genome shotgun (WGS) entry which is preliminary data.</text>
</comment>